<comment type="subunit">
    <text evidence="7">Heterododecamer (2C3:3R2) of six catalytic PyrB chains organized as two trimers (C3), and six regulatory PyrI chains organized as three dimers (R2).</text>
</comment>
<feature type="binding site" evidence="7">
    <location>
        <position position="270"/>
    </location>
    <ligand>
        <name>carbamoyl phosphate</name>
        <dbReference type="ChEBI" id="CHEBI:58228"/>
    </ligand>
</feature>
<dbReference type="InterPro" id="IPR002082">
    <property type="entry name" value="Asp_carbamoyltransf"/>
</dbReference>
<protein>
    <recommendedName>
        <fullName evidence="7">Aspartate carbamoyltransferase</fullName>
        <ecNumber evidence="7">2.1.3.2</ecNumber>
    </recommendedName>
    <alternativeName>
        <fullName evidence="7">Aspartate transcarbamylase</fullName>
        <shortName evidence="7">ATCase</shortName>
    </alternativeName>
</protein>
<dbReference type="GO" id="GO:0005829">
    <property type="term" value="C:cytosol"/>
    <property type="evidence" value="ECO:0007669"/>
    <property type="project" value="TreeGrafter"/>
</dbReference>
<dbReference type="PROSITE" id="PS00097">
    <property type="entry name" value="CARBAMOYLTRANSFERASE"/>
    <property type="match status" value="1"/>
</dbReference>
<dbReference type="AlphaFoldDB" id="A0A0R1MDH3"/>
<comment type="catalytic activity">
    <reaction evidence="6 7">
        <text>carbamoyl phosphate + L-aspartate = N-carbamoyl-L-aspartate + phosphate + H(+)</text>
        <dbReference type="Rhea" id="RHEA:20013"/>
        <dbReference type="ChEBI" id="CHEBI:15378"/>
        <dbReference type="ChEBI" id="CHEBI:29991"/>
        <dbReference type="ChEBI" id="CHEBI:32814"/>
        <dbReference type="ChEBI" id="CHEBI:43474"/>
        <dbReference type="ChEBI" id="CHEBI:58228"/>
        <dbReference type="EC" id="2.1.3.2"/>
    </reaction>
</comment>
<comment type="pathway">
    <text evidence="1 7">Pyrimidine metabolism; UMP biosynthesis via de novo pathway; (S)-dihydroorotate from bicarbonate: step 2/3.</text>
</comment>
<keyword evidence="11" id="KW-1185">Reference proteome</keyword>
<comment type="caution">
    <text evidence="10">The sequence shown here is derived from an EMBL/GenBank/DDBJ whole genome shotgun (WGS) entry which is preliminary data.</text>
</comment>
<dbReference type="STRING" id="1423731.FC81_GL001212"/>
<evidence type="ECO:0000313" key="10">
    <source>
        <dbReference type="EMBL" id="KRL01528.1"/>
    </source>
</evidence>
<dbReference type="Gene3D" id="3.40.50.1370">
    <property type="entry name" value="Aspartate/ornithine carbamoyltransferase"/>
    <property type="match status" value="2"/>
</dbReference>
<dbReference type="GO" id="GO:0006520">
    <property type="term" value="P:amino acid metabolic process"/>
    <property type="evidence" value="ECO:0007669"/>
    <property type="project" value="InterPro"/>
</dbReference>
<dbReference type="NCBIfam" id="NF002032">
    <property type="entry name" value="PRK00856.1"/>
    <property type="match status" value="1"/>
</dbReference>
<dbReference type="NCBIfam" id="TIGR00670">
    <property type="entry name" value="asp_carb_tr"/>
    <property type="match status" value="1"/>
</dbReference>
<organism evidence="10 11">
    <name type="scientific">Liquorilactobacillus capillatus DSM 19910</name>
    <dbReference type="NCBI Taxonomy" id="1423731"/>
    <lineage>
        <taxon>Bacteria</taxon>
        <taxon>Bacillati</taxon>
        <taxon>Bacillota</taxon>
        <taxon>Bacilli</taxon>
        <taxon>Lactobacillales</taxon>
        <taxon>Lactobacillaceae</taxon>
        <taxon>Liquorilactobacillus</taxon>
    </lineage>
</organism>
<feature type="binding site" evidence="7">
    <location>
        <position position="143"/>
    </location>
    <ligand>
        <name>carbamoyl phosphate</name>
        <dbReference type="ChEBI" id="CHEBI:58228"/>
    </ligand>
</feature>
<dbReference type="GO" id="GO:0044205">
    <property type="term" value="P:'de novo' UMP biosynthetic process"/>
    <property type="evidence" value="ECO:0007669"/>
    <property type="project" value="UniProtKB-UniRule"/>
</dbReference>
<evidence type="ECO:0000256" key="4">
    <source>
        <dbReference type="ARBA" id="ARBA00022975"/>
    </source>
</evidence>
<dbReference type="Proteomes" id="UP000051621">
    <property type="component" value="Unassembled WGS sequence"/>
</dbReference>
<dbReference type="UniPathway" id="UPA00070">
    <property type="reaction ID" value="UER00116"/>
</dbReference>
<feature type="binding site" evidence="7">
    <location>
        <position position="110"/>
    </location>
    <ligand>
        <name>carbamoyl phosphate</name>
        <dbReference type="ChEBI" id="CHEBI:58228"/>
    </ligand>
</feature>
<gene>
    <name evidence="7" type="primary">pyrB</name>
    <name evidence="10" type="ORF">FC81_GL001212</name>
</gene>
<dbReference type="InterPro" id="IPR006130">
    <property type="entry name" value="Asp/Orn_carbamoylTrfase"/>
</dbReference>
<dbReference type="InterPro" id="IPR006131">
    <property type="entry name" value="Asp_carbamoyltransf_Asp/Orn-bd"/>
</dbReference>
<dbReference type="GO" id="GO:0016597">
    <property type="term" value="F:amino acid binding"/>
    <property type="evidence" value="ECO:0007669"/>
    <property type="project" value="InterPro"/>
</dbReference>
<dbReference type="InterPro" id="IPR006132">
    <property type="entry name" value="Asp/Orn_carbamoyltranf_P-bd"/>
</dbReference>
<dbReference type="SUPFAM" id="SSF53671">
    <property type="entry name" value="Aspartate/ornithine carbamoyltransferase"/>
    <property type="match status" value="1"/>
</dbReference>
<dbReference type="GO" id="GO:0004070">
    <property type="term" value="F:aspartate carbamoyltransferase activity"/>
    <property type="evidence" value="ECO:0007669"/>
    <property type="project" value="UniProtKB-UniRule"/>
</dbReference>
<dbReference type="EC" id="2.1.3.2" evidence="7"/>
<feature type="binding site" evidence="7">
    <location>
        <position position="176"/>
    </location>
    <ligand>
        <name>L-aspartate</name>
        <dbReference type="ChEBI" id="CHEBI:29991"/>
    </ligand>
</feature>
<evidence type="ECO:0000256" key="5">
    <source>
        <dbReference type="ARBA" id="ARBA00043884"/>
    </source>
</evidence>
<keyword evidence="4 7" id="KW-0665">Pyrimidine biosynthesis</keyword>
<accession>A0A0R1MDH3</accession>
<feature type="domain" description="Aspartate/ornithine carbamoyltransferase Asp/Orn-binding" evidence="8">
    <location>
        <begin position="163"/>
        <end position="305"/>
    </location>
</feature>
<dbReference type="PANTHER" id="PTHR45753">
    <property type="entry name" value="ORNITHINE CARBAMOYLTRANSFERASE, MITOCHONDRIAL"/>
    <property type="match status" value="1"/>
</dbReference>
<evidence type="ECO:0000256" key="3">
    <source>
        <dbReference type="ARBA" id="ARBA00022679"/>
    </source>
</evidence>
<dbReference type="PRINTS" id="PR00100">
    <property type="entry name" value="AOTCASE"/>
</dbReference>
<evidence type="ECO:0000256" key="6">
    <source>
        <dbReference type="ARBA" id="ARBA00048859"/>
    </source>
</evidence>
<dbReference type="GO" id="GO:0006207">
    <property type="term" value="P:'de novo' pyrimidine nucleobase biosynthetic process"/>
    <property type="evidence" value="ECO:0007669"/>
    <property type="project" value="InterPro"/>
</dbReference>
<dbReference type="PATRIC" id="fig|1423731.3.peg.1243"/>
<evidence type="ECO:0000259" key="8">
    <source>
        <dbReference type="Pfam" id="PF00185"/>
    </source>
</evidence>
<dbReference type="EMBL" id="AZEF01000025">
    <property type="protein sequence ID" value="KRL01528.1"/>
    <property type="molecule type" value="Genomic_DNA"/>
</dbReference>
<feature type="binding site" evidence="7">
    <location>
        <position position="269"/>
    </location>
    <ligand>
        <name>carbamoyl phosphate</name>
        <dbReference type="ChEBI" id="CHEBI:58228"/>
    </ligand>
</feature>
<evidence type="ECO:0000256" key="2">
    <source>
        <dbReference type="ARBA" id="ARBA00008896"/>
    </source>
</evidence>
<dbReference type="PANTHER" id="PTHR45753:SF6">
    <property type="entry name" value="ASPARTATE CARBAMOYLTRANSFERASE"/>
    <property type="match status" value="1"/>
</dbReference>
<dbReference type="PRINTS" id="PR00101">
    <property type="entry name" value="ATCASE"/>
</dbReference>
<feature type="binding site" evidence="7">
    <location>
        <position position="146"/>
    </location>
    <ligand>
        <name>carbamoyl phosphate</name>
        <dbReference type="ChEBI" id="CHEBI:58228"/>
    </ligand>
</feature>
<feature type="binding site" evidence="7">
    <location>
        <position position="61"/>
    </location>
    <ligand>
        <name>carbamoyl phosphate</name>
        <dbReference type="ChEBI" id="CHEBI:58228"/>
    </ligand>
</feature>
<evidence type="ECO:0000313" key="11">
    <source>
        <dbReference type="Proteomes" id="UP000051621"/>
    </source>
</evidence>
<dbReference type="HAMAP" id="MF_00001">
    <property type="entry name" value="Asp_carb_tr"/>
    <property type="match status" value="1"/>
</dbReference>
<feature type="binding site" evidence="7">
    <location>
        <position position="60"/>
    </location>
    <ligand>
        <name>carbamoyl phosphate</name>
        <dbReference type="ChEBI" id="CHEBI:58228"/>
    </ligand>
</feature>
<dbReference type="FunFam" id="3.40.50.1370:FF:000011">
    <property type="entry name" value="Aspartate carbamoyltransferase"/>
    <property type="match status" value="1"/>
</dbReference>
<proteinExistence type="inferred from homology"/>
<evidence type="ECO:0000256" key="7">
    <source>
        <dbReference type="HAMAP-Rule" id="MF_00001"/>
    </source>
</evidence>
<comment type="similarity">
    <text evidence="2 7">Belongs to the aspartate/ornithine carbamoyltransferase superfamily. ATCase family.</text>
</comment>
<sequence>MMLNTQKRLKLQHFLTIKNLQNEQVNSLIERAEYFKAGGKVLNYEQPVYAVNMFFENSTRTHCSFEMAERKLGIETIPFDPAASSVKKGETLYDTLLALNSIGVELAVIRHPHNEYYRKLVNLSAAQKLNIGIINAGDGSGQHPSQSLLDMMTIHEQFGGFKRLKVAIIGDLTNSRVARSNMRLLKQLGAEVYFSGPEYWYSQEFAEYGTYGKVDDLLDQMDVVMLLRVQHERHQQETAFSTERYHQQYGLTLERYERLKKQAIIMHPGPINRGVELASELVEASQSRFTTQMQNGVFMRMAMIEAVVEGRNLGGKR</sequence>
<feature type="binding site" evidence="7">
    <location>
        <position position="228"/>
    </location>
    <ligand>
        <name>L-aspartate</name>
        <dbReference type="ChEBI" id="CHEBI:29991"/>
    </ligand>
</feature>
<dbReference type="Pfam" id="PF00185">
    <property type="entry name" value="OTCace"/>
    <property type="match status" value="1"/>
</dbReference>
<dbReference type="InterPro" id="IPR036901">
    <property type="entry name" value="Asp/Orn_carbamoylTrfase_sf"/>
</dbReference>
<reference evidence="10 11" key="1">
    <citation type="journal article" date="2015" name="Genome Announc.">
        <title>Expanding the biotechnology potential of lactobacilli through comparative genomics of 213 strains and associated genera.</title>
        <authorList>
            <person name="Sun Z."/>
            <person name="Harris H.M."/>
            <person name="McCann A."/>
            <person name="Guo C."/>
            <person name="Argimon S."/>
            <person name="Zhang W."/>
            <person name="Yang X."/>
            <person name="Jeffery I.B."/>
            <person name="Cooney J.C."/>
            <person name="Kagawa T.F."/>
            <person name="Liu W."/>
            <person name="Song Y."/>
            <person name="Salvetti E."/>
            <person name="Wrobel A."/>
            <person name="Rasinkangas P."/>
            <person name="Parkhill J."/>
            <person name="Rea M.C."/>
            <person name="O'Sullivan O."/>
            <person name="Ritari J."/>
            <person name="Douillard F.P."/>
            <person name="Paul Ross R."/>
            <person name="Yang R."/>
            <person name="Briner A.E."/>
            <person name="Felis G.E."/>
            <person name="de Vos W.M."/>
            <person name="Barrangou R."/>
            <person name="Klaenhammer T.R."/>
            <person name="Caufield P.W."/>
            <person name="Cui Y."/>
            <person name="Zhang H."/>
            <person name="O'Toole P.W."/>
        </authorList>
    </citation>
    <scope>NUCLEOTIDE SEQUENCE [LARGE SCALE GENOMIC DNA]</scope>
    <source>
        <strain evidence="10 11">DSM 19910</strain>
    </source>
</reference>
<dbReference type="Pfam" id="PF02729">
    <property type="entry name" value="OTCace_N"/>
    <property type="match status" value="1"/>
</dbReference>
<evidence type="ECO:0000259" key="9">
    <source>
        <dbReference type="Pfam" id="PF02729"/>
    </source>
</evidence>
<evidence type="ECO:0000256" key="1">
    <source>
        <dbReference type="ARBA" id="ARBA00004852"/>
    </source>
</evidence>
<keyword evidence="3 7" id="KW-0808">Transferase</keyword>
<feature type="domain" description="Aspartate/ornithine carbamoyltransferase carbamoyl-P binding" evidence="9">
    <location>
        <begin position="12"/>
        <end position="156"/>
    </location>
</feature>
<comment type="function">
    <text evidence="5 7">Catalyzes the condensation of carbamoyl phosphate and aspartate to form carbamoyl aspartate and inorganic phosphate, the committed step in the de novo pyrimidine nucleotide biosynthesis pathway.</text>
</comment>
<feature type="binding site" evidence="7">
    <location>
        <position position="88"/>
    </location>
    <ligand>
        <name>L-aspartate</name>
        <dbReference type="ChEBI" id="CHEBI:29991"/>
    </ligand>
</feature>
<name>A0A0R1MDH3_9LACO</name>